<gene>
    <name evidence="2" type="ORF">E2C01_022245</name>
</gene>
<evidence type="ECO:0000256" key="1">
    <source>
        <dbReference type="SAM" id="MobiDB-lite"/>
    </source>
</evidence>
<dbReference type="Proteomes" id="UP000324222">
    <property type="component" value="Unassembled WGS sequence"/>
</dbReference>
<feature type="compositionally biased region" description="Polar residues" evidence="1">
    <location>
        <begin position="75"/>
        <end position="93"/>
    </location>
</feature>
<dbReference type="AlphaFoldDB" id="A0A5B7E6I2"/>
<protein>
    <submittedName>
        <fullName evidence="2">Uncharacterized protein</fullName>
    </submittedName>
</protein>
<evidence type="ECO:0000313" key="3">
    <source>
        <dbReference type="Proteomes" id="UP000324222"/>
    </source>
</evidence>
<reference evidence="2 3" key="1">
    <citation type="submission" date="2019-05" db="EMBL/GenBank/DDBJ databases">
        <title>Another draft genome of Portunus trituberculatus and its Hox gene families provides insights of decapod evolution.</title>
        <authorList>
            <person name="Jeong J.-H."/>
            <person name="Song I."/>
            <person name="Kim S."/>
            <person name="Choi T."/>
            <person name="Kim D."/>
            <person name="Ryu S."/>
            <person name="Kim W."/>
        </authorList>
    </citation>
    <scope>NUCLEOTIDE SEQUENCE [LARGE SCALE GENOMIC DNA]</scope>
    <source>
        <tissue evidence="2">Muscle</tissue>
    </source>
</reference>
<keyword evidence="3" id="KW-1185">Reference proteome</keyword>
<accession>A0A5B7E6I2</accession>
<comment type="caution">
    <text evidence="2">The sequence shown here is derived from an EMBL/GenBank/DDBJ whole genome shotgun (WGS) entry which is preliminary data.</text>
</comment>
<dbReference type="EMBL" id="VSRR010002003">
    <property type="protein sequence ID" value="MPC29029.1"/>
    <property type="molecule type" value="Genomic_DNA"/>
</dbReference>
<organism evidence="2 3">
    <name type="scientific">Portunus trituberculatus</name>
    <name type="common">Swimming crab</name>
    <name type="synonym">Neptunus trituberculatus</name>
    <dbReference type="NCBI Taxonomy" id="210409"/>
    <lineage>
        <taxon>Eukaryota</taxon>
        <taxon>Metazoa</taxon>
        <taxon>Ecdysozoa</taxon>
        <taxon>Arthropoda</taxon>
        <taxon>Crustacea</taxon>
        <taxon>Multicrustacea</taxon>
        <taxon>Malacostraca</taxon>
        <taxon>Eumalacostraca</taxon>
        <taxon>Eucarida</taxon>
        <taxon>Decapoda</taxon>
        <taxon>Pleocyemata</taxon>
        <taxon>Brachyura</taxon>
        <taxon>Eubrachyura</taxon>
        <taxon>Portunoidea</taxon>
        <taxon>Portunidae</taxon>
        <taxon>Portuninae</taxon>
        <taxon>Portunus</taxon>
    </lineage>
</organism>
<name>A0A5B7E6I2_PORTR</name>
<feature type="region of interest" description="Disordered" evidence="1">
    <location>
        <begin position="54"/>
        <end position="100"/>
    </location>
</feature>
<evidence type="ECO:0000313" key="2">
    <source>
        <dbReference type="EMBL" id="MPC29029.1"/>
    </source>
</evidence>
<sequence length="100" mass="10400">MKARSIEPSGSCGVPKAEGCTKCPLLSSPGYSFVTASSDLKNYGGCRNRSHVGRCSPNQNLDSHPRDEGRPVSSLVASQGSAGRVQVENTAAALTSRHPA</sequence>
<proteinExistence type="predicted"/>